<proteinExistence type="predicted"/>
<evidence type="ECO:0000256" key="1">
    <source>
        <dbReference type="SAM" id="SignalP"/>
    </source>
</evidence>
<dbReference type="PANTHER" id="PTHR12461">
    <property type="entry name" value="HYPOXIA-INDUCIBLE FACTOR 1 ALPHA INHIBITOR-RELATED"/>
    <property type="match status" value="1"/>
</dbReference>
<reference evidence="3 4" key="1">
    <citation type="submission" date="2024-02" db="EMBL/GenBank/DDBJ databases">
        <authorList>
            <person name="Chen Y."/>
            <person name="Shah S."/>
            <person name="Dougan E. K."/>
            <person name="Thang M."/>
            <person name="Chan C."/>
        </authorList>
    </citation>
    <scope>NUCLEOTIDE SEQUENCE [LARGE SCALE GENOMIC DNA]</scope>
</reference>
<protein>
    <submittedName>
        <fullName evidence="3">Hypoxia-inducible factor 1-alpha inhibitor (Hypoxia-inducible factor asparagine hydroxylase)</fullName>
    </submittedName>
</protein>
<dbReference type="PROSITE" id="PS51184">
    <property type="entry name" value="JMJC"/>
    <property type="match status" value="1"/>
</dbReference>
<dbReference type="PANTHER" id="PTHR12461:SF105">
    <property type="entry name" value="HYPOXIA-INDUCIBLE FACTOR 1-ALPHA INHIBITOR"/>
    <property type="match status" value="1"/>
</dbReference>
<sequence>MSARARLTAIAATFASWCVVSCSAESAESFGAAGVPWWGFLDEEVAEGQGLDDVAAGLAERRAVVVRNGAADWPALSKWKDVDYLESRVGGINTVRSEDPVNVYFSGDRALARHDWNDEENAKAFYRTIHKKDTTNMSIPALVAAIERTPQTGLFHYGTADFKGTCLRKQNGASSLCEDDMPGYENLLWLDDPFVIKKADDSKDSDLYKLHLWVGKEGTTTGLHYDVFHNMHVQITGHKRFLLVDADYWDKVYLFPYTHPHSRHSQLDVAEMNVKGAFPDLETKKIPFKFVDLGPGDMLYIPPNMLHRVLPVGKELSISVNGWHASTEAIFATYLRHLHVQSLESDQVPPLLKGVMIRALLLHAIMHIDGVLEESAIDKLHLLFSQRFGSVPLLKALDCTKADWTARPCPGGEELLQGTPQYKEISHLYNLLNDAFSKAKQISKIRRTALDLLLADYAEVLTHQTFGYPDTCHYLRCFAYYDMWSCPVEMAPDPEFQS</sequence>
<evidence type="ECO:0000259" key="2">
    <source>
        <dbReference type="PROSITE" id="PS51184"/>
    </source>
</evidence>
<dbReference type="InterPro" id="IPR014710">
    <property type="entry name" value="RmlC-like_jellyroll"/>
</dbReference>
<dbReference type="Pfam" id="PF13621">
    <property type="entry name" value="Cupin_8"/>
    <property type="match status" value="1"/>
</dbReference>
<dbReference type="Proteomes" id="UP001642464">
    <property type="component" value="Unassembled WGS sequence"/>
</dbReference>
<name>A0ABP0SIA3_9DINO</name>
<comment type="caution">
    <text evidence="3">The sequence shown here is derived from an EMBL/GenBank/DDBJ whole genome shotgun (WGS) entry which is preliminary data.</text>
</comment>
<feature type="signal peptide" evidence="1">
    <location>
        <begin position="1"/>
        <end position="24"/>
    </location>
</feature>
<evidence type="ECO:0000313" key="3">
    <source>
        <dbReference type="EMBL" id="CAK9111919.1"/>
    </source>
</evidence>
<dbReference type="InterPro" id="IPR003347">
    <property type="entry name" value="JmjC_dom"/>
</dbReference>
<evidence type="ECO:0000313" key="4">
    <source>
        <dbReference type="Proteomes" id="UP001642464"/>
    </source>
</evidence>
<accession>A0ABP0SIA3</accession>
<organism evidence="3 4">
    <name type="scientific">Durusdinium trenchii</name>
    <dbReference type="NCBI Taxonomy" id="1381693"/>
    <lineage>
        <taxon>Eukaryota</taxon>
        <taxon>Sar</taxon>
        <taxon>Alveolata</taxon>
        <taxon>Dinophyceae</taxon>
        <taxon>Suessiales</taxon>
        <taxon>Symbiodiniaceae</taxon>
        <taxon>Durusdinium</taxon>
    </lineage>
</organism>
<dbReference type="EMBL" id="CAXAMM010043820">
    <property type="protein sequence ID" value="CAK9111919.1"/>
    <property type="molecule type" value="Genomic_DNA"/>
</dbReference>
<dbReference type="Gene3D" id="2.60.120.10">
    <property type="entry name" value="Jelly Rolls"/>
    <property type="match status" value="1"/>
</dbReference>
<gene>
    <name evidence="3" type="ORF">SCF082_LOCUS51909</name>
</gene>
<feature type="domain" description="JmjC" evidence="2">
    <location>
        <begin position="183"/>
        <end position="339"/>
    </location>
</feature>
<keyword evidence="4" id="KW-1185">Reference proteome</keyword>
<dbReference type="SMART" id="SM00558">
    <property type="entry name" value="JmjC"/>
    <property type="match status" value="1"/>
</dbReference>
<dbReference type="InterPro" id="IPR041667">
    <property type="entry name" value="Cupin_8"/>
</dbReference>
<keyword evidence="1" id="KW-0732">Signal</keyword>
<dbReference type="SUPFAM" id="SSF51197">
    <property type="entry name" value="Clavaminate synthase-like"/>
    <property type="match status" value="1"/>
</dbReference>
<feature type="chain" id="PRO_5045792099" evidence="1">
    <location>
        <begin position="25"/>
        <end position="498"/>
    </location>
</feature>